<evidence type="ECO:0000259" key="1">
    <source>
        <dbReference type="PROSITE" id="PS51186"/>
    </source>
</evidence>
<dbReference type="AlphaFoldDB" id="A0A438MAI3"/>
<gene>
    <name evidence="2" type="ORF">EDD27_5364</name>
</gene>
<dbReference type="PROSITE" id="PS51186">
    <property type="entry name" value="GNAT"/>
    <property type="match status" value="1"/>
</dbReference>
<comment type="caution">
    <text evidence="2">The sequence shown here is derived from an EMBL/GenBank/DDBJ whole genome shotgun (WGS) entry which is preliminary data.</text>
</comment>
<protein>
    <submittedName>
        <fullName evidence="2">Acetyltransferase (GNAT) family protein</fullName>
    </submittedName>
</protein>
<organism evidence="2 3">
    <name type="scientific">Nonomuraea polychroma</name>
    <dbReference type="NCBI Taxonomy" id="46176"/>
    <lineage>
        <taxon>Bacteria</taxon>
        <taxon>Bacillati</taxon>
        <taxon>Actinomycetota</taxon>
        <taxon>Actinomycetes</taxon>
        <taxon>Streptosporangiales</taxon>
        <taxon>Streptosporangiaceae</taxon>
        <taxon>Nonomuraea</taxon>
    </lineage>
</organism>
<reference evidence="2 3" key="1">
    <citation type="submission" date="2019-01" db="EMBL/GenBank/DDBJ databases">
        <title>Sequencing the genomes of 1000 actinobacteria strains.</title>
        <authorList>
            <person name="Klenk H.-P."/>
        </authorList>
    </citation>
    <scope>NUCLEOTIDE SEQUENCE [LARGE SCALE GENOMIC DNA]</scope>
    <source>
        <strain evidence="2 3">DSM 43925</strain>
    </source>
</reference>
<keyword evidence="2" id="KW-0808">Transferase</keyword>
<dbReference type="InterPro" id="IPR016181">
    <property type="entry name" value="Acyl_CoA_acyltransferase"/>
</dbReference>
<dbReference type="Pfam" id="PF00583">
    <property type="entry name" value="Acetyltransf_1"/>
    <property type="match status" value="1"/>
</dbReference>
<dbReference type="InterPro" id="IPR000182">
    <property type="entry name" value="GNAT_dom"/>
</dbReference>
<dbReference type="Proteomes" id="UP000284824">
    <property type="component" value="Unassembled WGS sequence"/>
</dbReference>
<accession>A0A438MAI3</accession>
<proteinExistence type="predicted"/>
<dbReference type="SUPFAM" id="SSF55729">
    <property type="entry name" value="Acyl-CoA N-acyltransferases (Nat)"/>
    <property type="match status" value="1"/>
</dbReference>
<dbReference type="OrthoDB" id="3520350at2"/>
<dbReference type="GO" id="GO:0016747">
    <property type="term" value="F:acyltransferase activity, transferring groups other than amino-acyl groups"/>
    <property type="evidence" value="ECO:0007669"/>
    <property type="project" value="InterPro"/>
</dbReference>
<evidence type="ECO:0000313" key="2">
    <source>
        <dbReference type="EMBL" id="RVX42716.1"/>
    </source>
</evidence>
<dbReference type="RefSeq" id="WP_127934762.1">
    <property type="nucleotide sequence ID" value="NZ_SAUN01000001.1"/>
</dbReference>
<name>A0A438MAI3_9ACTN</name>
<dbReference type="EMBL" id="SAUN01000001">
    <property type="protein sequence ID" value="RVX42716.1"/>
    <property type="molecule type" value="Genomic_DNA"/>
</dbReference>
<sequence length="232" mass="24638">MARLLVEHLSRRLGRWPAAGGLDIIGSPARIRPGWDGKIHPAMGVTSPEGGVLSVPPEHAATVAEQYAKAEDLAALGPRIPALVGFPERGWFTAVYRWTTRPTPFPDAGVWVPADGVEVPDWLRPFGGDVLVARDAESGEHLAGVGVKRHDAYGHELAVVTAPGARGRGLARRLVAQAARRVLDEGAIPTYMHDPGNHASAAVAEAAGFRDLGWLAFGATTRDRTPTGLRHG</sequence>
<feature type="domain" description="N-acetyltransferase" evidence="1">
    <location>
        <begin position="81"/>
        <end position="232"/>
    </location>
</feature>
<evidence type="ECO:0000313" key="3">
    <source>
        <dbReference type="Proteomes" id="UP000284824"/>
    </source>
</evidence>
<dbReference type="Gene3D" id="3.40.630.30">
    <property type="match status" value="1"/>
</dbReference>
<keyword evidence="3" id="KW-1185">Reference proteome</keyword>